<dbReference type="PROSITE" id="PS51257">
    <property type="entry name" value="PROKAR_LIPOPROTEIN"/>
    <property type="match status" value="1"/>
</dbReference>
<dbReference type="PANTHER" id="PTHR42852">
    <property type="entry name" value="THIOL:DISULFIDE INTERCHANGE PROTEIN DSBE"/>
    <property type="match status" value="1"/>
</dbReference>
<evidence type="ECO:0000256" key="1">
    <source>
        <dbReference type="SAM" id="MobiDB-lite"/>
    </source>
</evidence>
<feature type="region of interest" description="Disordered" evidence="1">
    <location>
        <begin position="20"/>
        <end position="47"/>
    </location>
</feature>
<dbReference type="InterPro" id="IPR036249">
    <property type="entry name" value="Thioredoxin-like_sf"/>
</dbReference>
<evidence type="ECO:0000259" key="2">
    <source>
        <dbReference type="PROSITE" id="PS51352"/>
    </source>
</evidence>
<reference evidence="3 4" key="1">
    <citation type="submission" date="2020-08" db="EMBL/GenBank/DDBJ databases">
        <title>Genomic Encyclopedia of Type Strains, Phase IV (KMG-IV): sequencing the most valuable type-strain genomes for metagenomic binning, comparative biology and taxonomic classification.</title>
        <authorList>
            <person name="Goeker M."/>
        </authorList>
    </citation>
    <scope>NUCLEOTIDE SEQUENCE [LARGE SCALE GENOMIC DNA]</scope>
    <source>
        <strain evidence="3 4">DSM 29348</strain>
    </source>
</reference>
<dbReference type="GO" id="GO:0016491">
    <property type="term" value="F:oxidoreductase activity"/>
    <property type="evidence" value="ECO:0007669"/>
    <property type="project" value="InterPro"/>
</dbReference>
<feature type="compositionally biased region" description="Polar residues" evidence="1">
    <location>
        <begin position="21"/>
        <end position="31"/>
    </location>
</feature>
<dbReference type="InterPro" id="IPR013766">
    <property type="entry name" value="Thioredoxin_domain"/>
</dbReference>
<dbReference type="RefSeq" id="WP_183955982.1">
    <property type="nucleotide sequence ID" value="NZ_JACIEB010000006.1"/>
</dbReference>
<dbReference type="InterPro" id="IPR013740">
    <property type="entry name" value="Redoxin"/>
</dbReference>
<dbReference type="Pfam" id="PF08534">
    <property type="entry name" value="Redoxin"/>
    <property type="match status" value="1"/>
</dbReference>
<dbReference type="InterPro" id="IPR050553">
    <property type="entry name" value="Thioredoxin_ResA/DsbE_sf"/>
</dbReference>
<accession>A0A7W6GP29</accession>
<keyword evidence="4" id="KW-1185">Reference proteome</keyword>
<evidence type="ECO:0000313" key="3">
    <source>
        <dbReference type="EMBL" id="MBB3982921.1"/>
    </source>
</evidence>
<dbReference type="PANTHER" id="PTHR42852:SF13">
    <property type="entry name" value="PROTEIN DIPZ"/>
    <property type="match status" value="1"/>
</dbReference>
<keyword evidence="3" id="KW-0413">Isomerase</keyword>
<comment type="caution">
    <text evidence="3">The sequence shown here is derived from an EMBL/GenBank/DDBJ whole genome shotgun (WGS) entry which is preliminary data.</text>
</comment>
<dbReference type="Proteomes" id="UP000552757">
    <property type="component" value="Unassembled WGS sequence"/>
</dbReference>
<dbReference type="CDD" id="cd02966">
    <property type="entry name" value="TlpA_like_family"/>
    <property type="match status" value="1"/>
</dbReference>
<dbReference type="SUPFAM" id="SSF52833">
    <property type="entry name" value="Thioredoxin-like"/>
    <property type="match status" value="1"/>
</dbReference>
<name>A0A7W6GP29_9SPHN</name>
<sequence length="201" mass="21104">MRLLLSGAMMMALLAGCDRQSGPSGQANATQAASGEATGGEATGNANAAADGDEIYRIDRSKAGAPAPDFPFSGPGGQKTLQDFAGRPLLVNLWATWCAPCIAEMPTLDRVAESHAKDGLAVLTISQDSQGAKLVEPFFAKHKLPHLEAWTDAENEFGFHYATGLLPTTVLYGSDGKEVARVIGAMDWEGEEAQALIAELL</sequence>
<proteinExistence type="predicted"/>
<dbReference type="PROSITE" id="PS51352">
    <property type="entry name" value="THIOREDOXIN_2"/>
    <property type="match status" value="1"/>
</dbReference>
<dbReference type="AlphaFoldDB" id="A0A7W6GP29"/>
<dbReference type="GO" id="GO:0016853">
    <property type="term" value="F:isomerase activity"/>
    <property type="evidence" value="ECO:0007669"/>
    <property type="project" value="UniProtKB-KW"/>
</dbReference>
<organism evidence="3 4">
    <name type="scientific">Sphingobium fontiphilum</name>
    <dbReference type="NCBI Taxonomy" id="944425"/>
    <lineage>
        <taxon>Bacteria</taxon>
        <taxon>Pseudomonadati</taxon>
        <taxon>Pseudomonadota</taxon>
        <taxon>Alphaproteobacteria</taxon>
        <taxon>Sphingomonadales</taxon>
        <taxon>Sphingomonadaceae</taxon>
        <taxon>Sphingobium</taxon>
    </lineage>
</organism>
<feature type="domain" description="Thioredoxin" evidence="2">
    <location>
        <begin position="61"/>
        <end position="201"/>
    </location>
</feature>
<dbReference type="Gene3D" id="3.40.30.10">
    <property type="entry name" value="Glutaredoxin"/>
    <property type="match status" value="1"/>
</dbReference>
<gene>
    <name evidence="3" type="ORF">GGR44_002601</name>
</gene>
<protein>
    <submittedName>
        <fullName evidence="3">Thiol-disulfide isomerase/thioredoxin</fullName>
    </submittedName>
</protein>
<evidence type="ECO:0000313" key="4">
    <source>
        <dbReference type="Proteomes" id="UP000552757"/>
    </source>
</evidence>
<dbReference type="EMBL" id="JACIEB010000006">
    <property type="protein sequence ID" value="MBB3982921.1"/>
    <property type="molecule type" value="Genomic_DNA"/>
</dbReference>